<evidence type="ECO:0000259" key="9">
    <source>
        <dbReference type="SMART" id="SM00382"/>
    </source>
</evidence>
<dbReference type="GO" id="GO:0003689">
    <property type="term" value="F:DNA clamp loader activity"/>
    <property type="evidence" value="ECO:0007669"/>
    <property type="project" value="UniProtKB-UniRule"/>
</dbReference>
<sequence>MLWVRKYAPKNSYEIINQSDAIKKIKDFILNYRKYEKKALLLWGPPGVGKTCSVYAIAREFGYEVVELNASDVRAARNIHEKLDEAIKGKPFFHKGRIIFIDEVDGLAGKYDRGGASAIVNIIKESIWPVILAANDPWDPNLRKIREVCELVKFKELSNTEIFKALKKIASAEKLEVDDKVLWNLAERSQGDLRSAINDLQTLSGLKRRILIQDLAILGYREREIEIFKALGAMFKASTLSAAKNVFNNVDMDPEEIEGWIEENIANKYEDIRDIFEAYDWMSKARIFYGRIYVRQYWDLLKYYTAIMYGGVALAKSKQYEKFTKFRMPSYVRRLSRSKDIRERLENLLGDLSRKVHSSKKRVREVYINIVYGLIDKHPEVAKSYLRNLGLKEEEIDFIIQNLKSL</sequence>
<dbReference type="Gene3D" id="3.40.50.300">
    <property type="entry name" value="P-loop containing nucleotide triphosphate hydrolases"/>
    <property type="match status" value="1"/>
</dbReference>
<keyword evidence="3 7" id="KW-0235">DNA replication</keyword>
<dbReference type="Pfam" id="PF00004">
    <property type="entry name" value="AAA"/>
    <property type="match status" value="1"/>
</dbReference>
<keyword evidence="8" id="KW-0175">Coiled coil</keyword>
<feature type="binding site" evidence="7">
    <location>
        <begin position="44"/>
        <end position="51"/>
    </location>
    <ligand>
        <name>ATP</name>
        <dbReference type="ChEBI" id="CHEBI:30616"/>
    </ligand>
</feature>
<dbReference type="Gene3D" id="1.10.8.60">
    <property type="match status" value="1"/>
</dbReference>
<evidence type="ECO:0000313" key="10">
    <source>
        <dbReference type="EMBL" id="RIB35260.1"/>
    </source>
</evidence>
<reference evidence="10 11" key="1">
    <citation type="journal article" date="2018" name="Syst. Appl. Microbiol.">
        <title>A new symbiotic nanoarchaeote (Candidatus Nanoclepta minutus) and its host (Zestosphaera tikiterensis gen. nov., sp. nov.) from a New Zealand hot spring.</title>
        <authorList>
            <person name="St John E."/>
            <person name="Liu Y."/>
            <person name="Podar M."/>
            <person name="Stott M.B."/>
            <person name="Meneghin J."/>
            <person name="Chen Z."/>
            <person name="Lagutin K."/>
            <person name="Mitchell K."/>
            <person name="Reysenbach A.L."/>
        </authorList>
    </citation>
    <scope>NUCLEOTIDE SEQUENCE [LARGE SCALE GENOMIC DNA]</scope>
    <source>
        <strain evidence="10">NZ3</strain>
    </source>
</reference>
<feature type="domain" description="AAA+ ATPase" evidence="9">
    <location>
        <begin position="36"/>
        <end position="155"/>
    </location>
</feature>
<dbReference type="SMART" id="SM00382">
    <property type="entry name" value="AAA"/>
    <property type="match status" value="1"/>
</dbReference>
<dbReference type="InterPro" id="IPR003959">
    <property type="entry name" value="ATPase_AAA_core"/>
</dbReference>
<comment type="similarity">
    <text evidence="1 7">Belongs to the activator 1 small subunits family. RfcL subfamily.</text>
</comment>
<dbReference type="HAMAP" id="MF_01508">
    <property type="entry name" value="RfcL"/>
    <property type="match status" value="1"/>
</dbReference>
<evidence type="ECO:0000256" key="8">
    <source>
        <dbReference type="SAM" id="Coils"/>
    </source>
</evidence>
<dbReference type="Proteomes" id="UP000266622">
    <property type="component" value="Unassembled WGS sequence"/>
</dbReference>
<proteinExistence type="inferred from homology"/>
<name>A0A397WMH9_9ARCH</name>
<evidence type="ECO:0000256" key="3">
    <source>
        <dbReference type="ARBA" id="ARBA00022705"/>
    </source>
</evidence>
<dbReference type="PANTHER" id="PTHR23389:SF6">
    <property type="entry name" value="REPLICATION FACTOR C SUBUNIT 1"/>
    <property type="match status" value="1"/>
</dbReference>
<gene>
    <name evidence="7" type="primary">rfcL</name>
    <name evidence="10" type="ORF">BXU00_01875</name>
</gene>
<dbReference type="SUPFAM" id="SSF52540">
    <property type="entry name" value="P-loop containing nucleoside triphosphate hydrolases"/>
    <property type="match status" value="1"/>
</dbReference>
<dbReference type="CDD" id="cd00009">
    <property type="entry name" value="AAA"/>
    <property type="match status" value="1"/>
</dbReference>
<evidence type="ECO:0000256" key="2">
    <source>
        <dbReference type="ARBA" id="ARBA00014793"/>
    </source>
</evidence>
<dbReference type="AlphaFoldDB" id="A0A397WMH9"/>
<evidence type="ECO:0000256" key="6">
    <source>
        <dbReference type="ARBA" id="ARBA00032141"/>
    </source>
</evidence>
<evidence type="ECO:0000256" key="5">
    <source>
        <dbReference type="ARBA" id="ARBA00022840"/>
    </source>
</evidence>
<feature type="coiled-coil region" evidence="8">
    <location>
        <begin position="335"/>
        <end position="362"/>
    </location>
</feature>
<evidence type="ECO:0000256" key="1">
    <source>
        <dbReference type="ARBA" id="ARBA00006878"/>
    </source>
</evidence>
<dbReference type="InterPro" id="IPR023935">
    <property type="entry name" value="Rep_factor-C_lsu"/>
</dbReference>
<accession>A0A397WMH9</accession>
<dbReference type="CDD" id="cd18140">
    <property type="entry name" value="HLD_clamp_RFC"/>
    <property type="match status" value="1"/>
</dbReference>
<evidence type="ECO:0000256" key="4">
    <source>
        <dbReference type="ARBA" id="ARBA00022741"/>
    </source>
</evidence>
<dbReference type="InterPro" id="IPR027417">
    <property type="entry name" value="P-loop_NTPase"/>
</dbReference>
<dbReference type="NCBIfam" id="NF003229">
    <property type="entry name" value="PRK04195.1-5"/>
    <property type="match status" value="1"/>
</dbReference>
<dbReference type="InterPro" id="IPR047854">
    <property type="entry name" value="RFC_lid"/>
</dbReference>
<evidence type="ECO:0000256" key="7">
    <source>
        <dbReference type="HAMAP-Rule" id="MF_01508"/>
    </source>
</evidence>
<dbReference type="GO" id="GO:0006260">
    <property type="term" value="P:DNA replication"/>
    <property type="evidence" value="ECO:0007669"/>
    <property type="project" value="UniProtKB-UniRule"/>
</dbReference>
<dbReference type="Pfam" id="PF21960">
    <property type="entry name" value="RCF1-5-like_lid"/>
    <property type="match status" value="1"/>
</dbReference>
<dbReference type="EMBL" id="MWMI01000003">
    <property type="protein sequence ID" value="RIB35260.1"/>
    <property type="molecule type" value="Genomic_DNA"/>
</dbReference>
<comment type="subunit">
    <text evidence="7">Heteromultimer composed of small subunits (RfcS) and large subunits (RfcL).</text>
</comment>
<organism evidence="10 11">
    <name type="scientific">Candidatus Nanoclepta minutus</name>
    <dbReference type="NCBI Taxonomy" id="1940235"/>
    <lineage>
        <taxon>Archaea</taxon>
        <taxon>Nanobdellota</taxon>
        <taxon>Candidatus Nanoclepta</taxon>
    </lineage>
</organism>
<keyword evidence="5 7" id="KW-0067">ATP-binding</keyword>
<dbReference type="PANTHER" id="PTHR23389">
    <property type="entry name" value="CHROMOSOME TRANSMISSION FIDELITY FACTOR 18"/>
    <property type="match status" value="1"/>
</dbReference>
<keyword evidence="4 7" id="KW-0547">Nucleotide-binding</keyword>
<dbReference type="GO" id="GO:0016887">
    <property type="term" value="F:ATP hydrolysis activity"/>
    <property type="evidence" value="ECO:0007669"/>
    <property type="project" value="InterPro"/>
</dbReference>
<comment type="function">
    <text evidence="7">Part of the RFC clamp loader complex which loads the PCNA sliding clamp onto DNA.</text>
</comment>
<protein>
    <recommendedName>
        <fullName evidence="2 7">Replication factor C large subunit</fullName>
        <shortName evidence="7">RFC large subunit</shortName>
    </recommendedName>
    <alternativeName>
        <fullName evidence="6 7">Clamp loader large subunit</fullName>
    </alternativeName>
</protein>
<comment type="caution">
    <text evidence="10">The sequence shown here is derived from an EMBL/GenBank/DDBJ whole genome shotgun (WGS) entry which is preliminary data.</text>
</comment>
<dbReference type="GO" id="GO:0005524">
    <property type="term" value="F:ATP binding"/>
    <property type="evidence" value="ECO:0007669"/>
    <property type="project" value="UniProtKB-UniRule"/>
</dbReference>
<evidence type="ECO:0000313" key="11">
    <source>
        <dbReference type="Proteomes" id="UP000266622"/>
    </source>
</evidence>
<dbReference type="InterPro" id="IPR003593">
    <property type="entry name" value="AAA+_ATPase"/>
</dbReference>